<dbReference type="AlphaFoldDB" id="A0A1G9VAA9"/>
<proteinExistence type="predicted"/>
<dbReference type="EMBL" id="FNID01000003">
    <property type="protein sequence ID" value="SDM69158.1"/>
    <property type="molecule type" value="Genomic_DNA"/>
</dbReference>
<evidence type="ECO:0000256" key="1">
    <source>
        <dbReference type="SAM" id="Phobius"/>
    </source>
</evidence>
<feature type="transmembrane region" description="Helical" evidence="1">
    <location>
        <begin position="27"/>
        <end position="51"/>
    </location>
</feature>
<feature type="transmembrane region" description="Helical" evidence="1">
    <location>
        <begin position="140"/>
        <end position="163"/>
    </location>
</feature>
<reference evidence="2 3" key="1">
    <citation type="submission" date="2016-10" db="EMBL/GenBank/DDBJ databases">
        <authorList>
            <person name="de Groot N.N."/>
        </authorList>
    </citation>
    <scope>NUCLEOTIDE SEQUENCE [LARGE SCALE GENOMIC DNA]</scope>
    <source>
        <strain evidence="2 3">CGMCC 1.5012</strain>
    </source>
</reference>
<evidence type="ECO:0000313" key="2">
    <source>
        <dbReference type="EMBL" id="SDM69158.1"/>
    </source>
</evidence>
<dbReference type="Proteomes" id="UP000199182">
    <property type="component" value="Unassembled WGS sequence"/>
</dbReference>
<name>A0A1G9VAA9_9FIRM</name>
<feature type="transmembrane region" description="Helical" evidence="1">
    <location>
        <begin position="63"/>
        <end position="91"/>
    </location>
</feature>
<protein>
    <submittedName>
        <fullName evidence="2">Uncharacterized protein</fullName>
    </submittedName>
</protein>
<feature type="transmembrane region" description="Helical" evidence="1">
    <location>
        <begin position="175"/>
        <end position="195"/>
    </location>
</feature>
<keyword evidence="3" id="KW-1185">Reference proteome</keyword>
<dbReference type="STRING" id="258515.SAMN05192585_103109"/>
<keyword evidence="1" id="KW-0812">Transmembrane</keyword>
<evidence type="ECO:0000313" key="3">
    <source>
        <dbReference type="Proteomes" id="UP000199182"/>
    </source>
</evidence>
<sequence>MLCLIVPVIFTVLSLSGSTFESGQSFMLLMVLIAMPAGYLTLSMTRVLIYLPTYISMGSTRRVFYFSNIISSFISFTVCTEGSLLLTSALFYFIRRDAAVELGRLALSTQVLLPAICLSMLALGVGTLLGILMGRFGRKVFYIAAIVLVILGGACGGFSVAVFTENSLTLTFSNTVVAMLLGGAAVLGLALYGIAYPQIRKLNV</sequence>
<accession>A0A1G9VAA9</accession>
<keyword evidence="1" id="KW-1133">Transmembrane helix</keyword>
<gene>
    <name evidence="2" type="ORF">SAMN05192585_103109</name>
</gene>
<feature type="transmembrane region" description="Helical" evidence="1">
    <location>
        <begin position="111"/>
        <end position="133"/>
    </location>
</feature>
<organism evidence="2 3">
    <name type="scientific">Acetanaerobacterium elongatum</name>
    <dbReference type="NCBI Taxonomy" id="258515"/>
    <lineage>
        <taxon>Bacteria</taxon>
        <taxon>Bacillati</taxon>
        <taxon>Bacillota</taxon>
        <taxon>Clostridia</taxon>
        <taxon>Eubacteriales</taxon>
        <taxon>Oscillospiraceae</taxon>
        <taxon>Acetanaerobacterium</taxon>
    </lineage>
</organism>
<keyword evidence="1" id="KW-0472">Membrane</keyword>